<gene>
    <name evidence="2" type="ORF">KEG57_28765</name>
</gene>
<reference evidence="2 3" key="1">
    <citation type="submission" date="2021-04" db="EMBL/GenBank/DDBJ databases">
        <title>Genome analysis of Polyangium sp.</title>
        <authorList>
            <person name="Li Y."/>
            <person name="Wang J."/>
        </authorList>
    </citation>
    <scope>NUCLEOTIDE SEQUENCE [LARGE SCALE GENOMIC DNA]</scope>
    <source>
        <strain evidence="2 3">SDU14</strain>
    </source>
</reference>
<evidence type="ECO:0000313" key="3">
    <source>
        <dbReference type="Proteomes" id="UP001151081"/>
    </source>
</evidence>
<dbReference type="Proteomes" id="UP001151081">
    <property type="component" value="Unassembled WGS sequence"/>
</dbReference>
<dbReference type="RefSeq" id="WP_272459001.1">
    <property type="nucleotide sequence ID" value="NZ_JAGTJJ010000021.1"/>
</dbReference>
<dbReference type="AlphaFoldDB" id="A0A9X3X595"/>
<sequence>MRHDIVRIHHVGHVVDDMAAALALYRRLGFVVPPPSYPAMARQEGAEPEPFGAANTHADFLGNFLELATRVREGDHIPADAKLVPLQAPADVLPKLVERIATTSASLAVCLERFEGLHILMFSSPDIDAVATRLTASGIGHGGVNTVRRPVETETGTVVETVRYLEIDTRPGSVAEGRVGVAAELDSHIQGARQSDHPNGAVDLVEAVLCVADSELAAAQARYQDYLDRPIRTDGPAQVFDLDNARLTLVPESGLATLLPGEQPAALPALVAYTVAVRDIAATQNLLRDNGIPLRRTASGDPFVPSANALGTAIIFREALPPEHATVRGTWPK</sequence>
<accession>A0A9X3X595</accession>
<keyword evidence="3" id="KW-1185">Reference proteome</keyword>
<dbReference type="EMBL" id="JAGTJJ010000021">
    <property type="protein sequence ID" value="MDC3984534.1"/>
    <property type="molecule type" value="Genomic_DNA"/>
</dbReference>
<feature type="domain" description="Glyoxalase-like" evidence="1">
    <location>
        <begin position="8"/>
        <end position="220"/>
    </location>
</feature>
<dbReference type="SUPFAM" id="SSF54593">
    <property type="entry name" value="Glyoxalase/Bleomycin resistance protein/Dihydroxybiphenyl dioxygenase"/>
    <property type="match status" value="1"/>
</dbReference>
<dbReference type="Pfam" id="PF13468">
    <property type="entry name" value="Glyoxalase_3"/>
    <property type="match status" value="1"/>
</dbReference>
<dbReference type="InterPro" id="IPR029068">
    <property type="entry name" value="Glyas_Bleomycin-R_OHBP_Dase"/>
</dbReference>
<name>A0A9X3X595_9BACT</name>
<evidence type="ECO:0000313" key="2">
    <source>
        <dbReference type="EMBL" id="MDC3984534.1"/>
    </source>
</evidence>
<protein>
    <submittedName>
        <fullName evidence="2">VOC family protein</fullName>
    </submittedName>
</protein>
<dbReference type="InterPro" id="IPR025870">
    <property type="entry name" value="Glyoxalase-like_dom"/>
</dbReference>
<comment type="caution">
    <text evidence="2">The sequence shown here is derived from an EMBL/GenBank/DDBJ whole genome shotgun (WGS) entry which is preliminary data.</text>
</comment>
<evidence type="ECO:0000259" key="1">
    <source>
        <dbReference type="Pfam" id="PF13468"/>
    </source>
</evidence>
<dbReference type="Gene3D" id="3.10.180.10">
    <property type="entry name" value="2,3-Dihydroxybiphenyl 1,2-Dioxygenase, domain 1"/>
    <property type="match status" value="1"/>
</dbReference>
<organism evidence="2 3">
    <name type="scientific">Polyangium jinanense</name>
    <dbReference type="NCBI Taxonomy" id="2829994"/>
    <lineage>
        <taxon>Bacteria</taxon>
        <taxon>Pseudomonadati</taxon>
        <taxon>Myxococcota</taxon>
        <taxon>Polyangia</taxon>
        <taxon>Polyangiales</taxon>
        <taxon>Polyangiaceae</taxon>
        <taxon>Polyangium</taxon>
    </lineage>
</organism>
<proteinExistence type="predicted"/>